<accession>Q65TC7</accession>
<gene>
    <name evidence="1" type="ordered locus">MS1176</name>
</gene>
<keyword evidence="2" id="KW-1185">Reference proteome</keyword>
<sequence>MQAGNPVLCNTTLFVKDPKPNSVLLRNLMMSFIFSHNK</sequence>
<reference evidence="1 2" key="1">
    <citation type="journal article" date="2004" name="Nat. Biotechnol.">
        <title>The genome sequence of the capnophilic rumen bacterium Mannheimia succiniciproducens.</title>
        <authorList>
            <person name="Hong S.H."/>
            <person name="Kim J.S."/>
            <person name="Lee S.Y."/>
            <person name="In Y.H."/>
            <person name="Choi S.S."/>
            <person name="Rih J.-K."/>
            <person name="Kim C.H."/>
            <person name="Jeong H."/>
            <person name="Hur C.G."/>
            <person name="Kim J.J."/>
        </authorList>
    </citation>
    <scope>NUCLEOTIDE SEQUENCE [LARGE SCALE GENOMIC DNA]</scope>
    <source>
        <strain evidence="2">KCTC 0769BP / MBEL55E</strain>
    </source>
</reference>
<proteinExistence type="predicted"/>
<dbReference type="Proteomes" id="UP000000607">
    <property type="component" value="Chromosome"/>
</dbReference>
<protein>
    <submittedName>
        <fullName evidence="1">Uncharacterized protein</fullName>
    </submittedName>
</protein>
<dbReference type="KEGG" id="msu:MS1176"/>
<dbReference type="AlphaFoldDB" id="Q65TC7"/>
<organism evidence="1 2">
    <name type="scientific">Mannheimia succiniciproducens (strain KCTC 0769BP / MBEL55E)</name>
    <dbReference type="NCBI Taxonomy" id="221988"/>
    <lineage>
        <taxon>Bacteria</taxon>
        <taxon>Pseudomonadati</taxon>
        <taxon>Pseudomonadota</taxon>
        <taxon>Gammaproteobacteria</taxon>
        <taxon>Pasteurellales</taxon>
        <taxon>Pasteurellaceae</taxon>
        <taxon>Basfia</taxon>
    </lineage>
</organism>
<dbReference type="STRING" id="221988.MS1176"/>
<name>Q65TC7_MANSM</name>
<evidence type="ECO:0000313" key="2">
    <source>
        <dbReference type="Proteomes" id="UP000000607"/>
    </source>
</evidence>
<evidence type="ECO:0000313" key="1">
    <source>
        <dbReference type="EMBL" id="AAU37783.1"/>
    </source>
</evidence>
<dbReference type="HOGENOM" id="CLU_3329787_0_0_6"/>
<dbReference type="EMBL" id="AE016827">
    <property type="protein sequence ID" value="AAU37783.1"/>
    <property type="molecule type" value="Genomic_DNA"/>
</dbReference>